<dbReference type="Proteomes" id="UP001144978">
    <property type="component" value="Unassembled WGS sequence"/>
</dbReference>
<organism evidence="1 2">
    <name type="scientific">Trametes sanguinea</name>
    <dbReference type="NCBI Taxonomy" id="158606"/>
    <lineage>
        <taxon>Eukaryota</taxon>
        <taxon>Fungi</taxon>
        <taxon>Dikarya</taxon>
        <taxon>Basidiomycota</taxon>
        <taxon>Agaricomycotina</taxon>
        <taxon>Agaricomycetes</taxon>
        <taxon>Polyporales</taxon>
        <taxon>Polyporaceae</taxon>
        <taxon>Trametes</taxon>
    </lineage>
</organism>
<proteinExistence type="predicted"/>
<sequence>MGLDDIHTRATILVESALSFTIRSMVYVITYGIGSDIAFSCYSMFTLRPYCLCNIVWCLLTTVCNKTISPQVIALRVLMRRAWRKEQTADYLTTNNLTDRSQSTAIQGEPKDEHDLEKKLEHAASMESSPSRETNLHMYAA</sequence>
<evidence type="ECO:0000313" key="1">
    <source>
        <dbReference type="EMBL" id="KAJ2992812.1"/>
    </source>
</evidence>
<comment type="caution">
    <text evidence="1">The sequence shown here is derived from an EMBL/GenBank/DDBJ whole genome shotgun (WGS) entry which is preliminary data.</text>
</comment>
<accession>A0ACC1PIF0</accession>
<dbReference type="EMBL" id="JANSHE010002331">
    <property type="protein sequence ID" value="KAJ2992812.1"/>
    <property type="molecule type" value="Genomic_DNA"/>
</dbReference>
<gene>
    <name evidence="1" type="ORF">NUW54_g7849</name>
</gene>
<name>A0ACC1PIF0_9APHY</name>
<keyword evidence="2" id="KW-1185">Reference proteome</keyword>
<reference evidence="1" key="1">
    <citation type="submission" date="2022-08" db="EMBL/GenBank/DDBJ databases">
        <title>Genome Sequence of Pycnoporus sanguineus.</title>
        <authorList>
            <person name="Buettner E."/>
        </authorList>
    </citation>
    <scope>NUCLEOTIDE SEQUENCE</scope>
    <source>
        <strain evidence="1">CG-C14</strain>
    </source>
</reference>
<protein>
    <submittedName>
        <fullName evidence="1">Uncharacterized protein</fullName>
    </submittedName>
</protein>
<evidence type="ECO:0000313" key="2">
    <source>
        <dbReference type="Proteomes" id="UP001144978"/>
    </source>
</evidence>